<accession>A0A2U9SA62</accession>
<dbReference type="Gene3D" id="3.20.20.70">
    <property type="entry name" value="Aldolase class I"/>
    <property type="match status" value="1"/>
</dbReference>
<keyword evidence="4" id="KW-0784">Thiamine biosynthesis</keyword>
<gene>
    <name evidence="6" type="ORF">DM194_15905</name>
</gene>
<dbReference type="CDD" id="cd00564">
    <property type="entry name" value="TMP_TenI"/>
    <property type="match status" value="1"/>
</dbReference>
<dbReference type="GO" id="GO:0016627">
    <property type="term" value="F:oxidoreductase activity, acting on the CH-CH group of donors"/>
    <property type="evidence" value="ECO:0007669"/>
    <property type="project" value="InterPro"/>
</dbReference>
<keyword evidence="2" id="KW-0285">Flavoprotein</keyword>
<evidence type="ECO:0000256" key="3">
    <source>
        <dbReference type="ARBA" id="ARBA00022643"/>
    </source>
</evidence>
<dbReference type="GO" id="GO:0009228">
    <property type="term" value="P:thiamine biosynthetic process"/>
    <property type="evidence" value="ECO:0007669"/>
    <property type="project" value="UniProtKB-KW"/>
</dbReference>
<sequence length="211" mass="21811">MPVPPLLVITDRKLSPLPLPELADRLFASGVRWLSLRDKDLPDGDRLELARALLRRARPWGGRVTLHGDPALAAVAGVDGVHLPAGSDPAAARALLGPAALIGLSGHDSDGVDLVERVRGQVDYLTLSPIFPSASKPGYGPCLGTSGLRRWTERGVPVVALGGVDGAQAVADCLAAGAAGVAVMGLAMRDPQALARLLAKVVDESARSPHS</sequence>
<evidence type="ECO:0000313" key="7">
    <source>
        <dbReference type="Proteomes" id="UP000249605"/>
    </source>
</evidence>
<dbReference type="OrthoDB" id="9815348at2"/>
<dbReference type="KEGG" id="azm:DM194_15905"/>
<dbReference type="InterPro" id="IPR036206">
    <property type="entry name" value="ThiamineP_synth_sf"/>
</dbReference>
<dbReference type="Proteomes" id="UP000249605">
    <property type="component" value="Plasmid unnamed1"/>
</dbReference>
<evidence type="ECO:0000256" key="4">
    <source>
        <dbReference type="ARBA" id="ARBA00022977"/>
    </source>
</evidence>
<organism evidence="6 7">
    <name type="scientific">Azospirillum ramasamyi</name>
    <dbReference type="NCBI Taxonomy" id="682998"/>
    <lineage>
        <taxon>Bacteria</taxon>
        <taxon>Pseudomonadati</taxon>
        <taxon>Pseudomonadota</taxon>
        <taxon>Alphaproteobacteria</taxon>
        <taxon>Rhodospirillales</taxon>
        <taxon>Azospirillaceae</taxon>
        <taxon>Azospirillum</taxon>
    </lineage>
</organism>
<dbReference type="GO" id="GO:0004789">
    <property type="term" value="F:thiamine-phosphate diphosphorylase activity"/>
    <property type="evidence" value="ECO:0007669"/>
    <property type="project" value="TreeGrafter"/>
</dbReference>
<dbReference type="Pfam" id="PF02581">
    <property type="entry name" value="TMP-TENI"/>
    <property type="match status" value="1"/>
</dbReference>
<keyword evidence="7" id="KW-1185">Reference proteome</keyword>
<dbReference type="GO" id="GO:0005737">
    <property type="term" value="C:cytoplasm"/>
    <property type="evidence" value="ECO:0007669"/>
    <property type="project" value="TreeGrafter"/>
</dbReference>
<evidence type="ECO:0000313" key="6">
    <source>
        <dbReference type="EMBL" id="AWU95763.1"/>
    </source>
</evidence>
<dbReference type="RefSeq" id="WP_111068516.1">
    <property type="nucleotide sequence ID" value="NZ_CP029830.1"/>
</dbReference>
<evidence type="ECO:0000259" key="5">
    <source>
        <dbReference type="Pfam" id="PF02581"/>
    </source>
</evidence>
<dbReference type="PANTHER" id="PTHR20857">
    <property type="entry name" value="THIAMINE-PHOSPHATE PYROPHOSPHORYLASE"/>
    <property type="match status" value="1"/>
</dbReference>
<keyword evidence="6" id="KW-0614">Plasmid</keyword>
<protein>
    <submittedName>
        <fullName evidence="6">Thiamine phosphate synthase</fullName>
    </submittedName>
</protein>
<geneLocation type="plasmid" evidence="6 7">
    <name>unnamed1</name>
</geneLocation>
<dbReference type="EMBL" id="CP029830">
    <property type="protein sequence ID" value="AWU95763.1"/>
    <property type="molecule type" value="Genomic_DNA"/>
</dbReference>
<evidence type="ECO:0000256" key="1">
    <source>
        <dbReference type="ARBA" id="ARBA00004948"/>
    </source>
</evidence>
<reference evidence="6 7" key="1">
    <citation type="submission" date="2018-06" db="EMBL/GenBank/DDBJ databases">
        <title>Complete genome sequencing of Azospirillum sp. M2T2B2.</title>
        <authorList>
            <person name="Heo J."/>
            <person name="Kim S.-J."/>
            <person name="Kwon S.-W."/>
            <person name="Anandham R."/>
        </authorList>
    </citation>
    <scope>NUCLEOTIDE SEQUENCE [LARGE SCALE GENOMIC DNA]</scope>
    <source>
        <strain evidence="6 7">M2T2B2</strain>
        <plasmid evidence="6 7">unnamed1</plasmid>
    </source>
</reference>
<dbReference type="GO" id="GO:0006207">
    <property type="term" value="P:'de novo' pyrimidine nucleobase biosynthetic process"/>
    <property type="evidence" value="ECO:0007669"/>
    <property type="project" value="InterPro"/>
</dbReference>
<dbReference type="InterPro" id="IPR001295">
    <property type="entry name" value="Dihydroorotate_DH_CS"/>
</dbReference>
<dbReference type="PANTHER" id="PTHR20857:SF15">
    <property type="entry name" value="THIAMINE-PHOSPHATE SYNTHASE"/>
    <property type="match status" value="1"/>
</dbReference>
<proteinExistence type="predicted"/>
<keyword evidence="3" id="KW-0288">FMN</keyword>
<name>A0A2U9SA62_9PROT</name>
<dbReference type="InterPro" id="IPR022998">
    <property type="entry name" value="ThiamineP_synth_TenI"/>
</dbReference>
<comment type="pathway">
    <text evidence="1">Cofactor biosynthesis; thiamine diphosphate biosynthesis.</text>
</comment>
<dbReference type="PROSITE" id="PS00912">
    <property type="entry name" value="DHODEHASE_2"/>
    <property type="match status" value="1"/>
</dbReference>
<evidence type="ECO:0000256" key="2">
    <source>
        <dbReference type="ARBA" id="ARBA00022630"/>
    </source>
</evidence>
<dbReference type="AlphaFoldDB" id="A0A2U9SA62"/>
<dbReference type="SUPFAM" id="SSF51391">
    <property type="entry name" value="Thiamin phosphate synthase"/>
    <property type="match status" value="1"/>
</dbReference>
<feature type="domain" description="Thiamine phosphate synthase/TenI" evidence="5">
    <location>
        <begin position="6"/>
        <end position="184"/>
    </location>
</feature>
<dbReference type="InterPro" id="IPR013785">
    <property type="entry name" value="Aldolase_TIM"/>
</dbReference>